<comment type="caution">
    <text evidence="1">The sequence shown here is derived from an EMBL/GenBank/DDBJ whole genome shotgun (WGS) entry which is preliminary data.</text>
</comment>
<protein>
    <submittedName>
        <fullName evidence="1">Uncharacterized protein</fullName>
    </submittedName>
</protein>
<sequence length="224" mass="25354">MAIIKNGANGTLSGKAGSVVFVTNGNTTYARGLPKKTSKKPTSEQIVARSRFSIIQKFISPILPFIRIGFKNYNPNKKAHSNAMSYNLNNGTEKTANGYRINYEDFRVSKGSPNPITSFMFDLDRKNGTFTLSWEYDTSIATQYQQDSSSCQIVLYNAEEMLISNVFANESRNTLKHKSQSVELSETQHIGTYHIYVYFYKTNGSNECTDSKYLGTFEWQKMET</sequence>
<evidence type="ECO:0000313" key="1">
    <source>
        <dbReference type="EMBL" id="PUV23392.1"/>
    </source>
</evidence>
<gene>
    <name evidence="1" type="ORF">DCO56_15805</name>
</gene>
<reference evidence="1 2" key="1">
    <citation type="submission" date="2018-04" db="EMBL/GenBank/DDBJ databases">
        <title>Sphingobacterium sp. M46 Genome.</title>
        <authorList>
            <person name="Cheng J."/>
            <person name="Li Y."/>
        </authorList>
    </citation>
    <scope>NUCLEOTIDE SEQUENCE [LARGE SCALE GENOMIC DNA]</scope>
    <source>
        <strain evidence="1 2">M46</strain>
    </source>
</reference>
<dbReference type="RefSeq" id="WP_108634742.1">
    <property type="nucleotide sequence ID" value="NZ_QCXX01000004.1"/>
</dbReference>
<dbReference type="Pfam" id="PF19781">
    <property type="entry name" value="DUF6266"/>
    <property type="match status" value="1"/>
</dbReference>
<dbReference type="EMBL" id="QCXX01000004">
    <property type="protein sequence ID" value="PUV23392.1"/>
    <property type="molecule type" value="Genomic_DNA"/>
</dbReference>
<dbReference type="InterPro" id="IPR046233">
    <property type="entry name" value="DUF6266"/>
</dbReference>
<name>A0A363NRE7_9SPHI</name>
<accession>A0A363NRE7</accession>
<dbReference type="OrthoDB" id="821958at2"/>
<organism evidence="1 2">
    <name type="scientific">Sphingobacterium athyrii</name>
    <dbReference type="NCBI Taxonomy" id="2152717"/>
    <lineage>
        <taxon>Bacteria</taxon>
        <taxon>Pseudomonadati</taxon>
        <taxon>Bacteroidota</taxon>
        <taxon>Sphingobacteriia</taxon>
        <taxon>Sphingobacteriales</taxon>
        <taxon>Sphingobacteriaceae</taxon>
        <taxon>Sphingobacterium</taxon>
    </lineage>
</organism>
<keyword evidence="2" id="KW-1185">Reference proteome</keyword>
<proteinExistence type="predicted"/>
<dbReference type="Proteomes" id="UP000250831">
    <property type="component" value="Unassembled WGS sequence"/>
</dbReference>
<dbReference type="AlphaFoldDB" id="A0A363NRE7"/>
<evidence type="ECO:0000313" key="2">
    <source>
        <dbReference type="Proteomes" id="UP000250831"/>
    </source>
</evidence>